<evidence type="ECO:0000256" key="2">
    <source>
        <dbReference type="ARBA" id="ARBA00022448"/>
    </source>
</evidence>
<dbReference type="InterPro" id="IPR048279">
    <property type="entry name" value="MdtK-like"/>
</dbReference>
<evidence type="ECO:0000256" key="6">
    <source>
        <dbReference type="ARBA" id="ARBA00022989"/>
    </source>
</evidence>
<proteinExistence type="predicted"/>
<evidence type="ECO:0000256" key="8">
    <source>
        <dbReference type="ARBA" id="ARBA00023136"/>
    </source>
</evidence>
<gene>
    <name evidence="11" type="ORF">DB31_4126</name>
</gene>
<feature type="transmembrane region" description="Helical" evidence="10">
    <location>
        <begin position="425"/>
        <end position="445"/>
    </location>
</feature>
<dbReference type="GO" id="GO:0006811">
    <property type="term" value="P:monoatomic ion transport"/>
    <property type="evidence" value="ECO:0007669"/>
    <property type="project" value="UniProtKB-KW"/>
</dbReference>
<evidence type="ECO:0000256" key="9">
    <source>
        <dbReference type="ARBA" id="ARBA00031636"/>
    </source>
</evidence>
<evidence type="ECO:0000313" key="11">
    <source>
        <dbReference type="EMBL" id="KFE62416.1"/>
    </source>
</evidence>
<feature type="transmembrane region" description="Helical" evidence="10">
    <location>
        <begin position="163"/>
        <end position="188"/>
    </location>
</feature>
<evidence type="ECO:0000313" key="12">
    <source>
        <dbReference type="Proteomes" id="UP000028725"/>
    </source>
</evidence>
<feature type="transmembrane region" description="Helical" evidence="10">
    <location>
        <begin position="133"/>
        <end position="154"/>
    </location>
</feature>
<keyword evidence="12" id="KW-1185">Reference proteome</keyword>
<evidence type="ECO:0000256" key="1">
    <source>
        <dbReference type="ARBA" id="ARBA00004651"/>
    </source>
</evidence>
<organism evidence="11 12">
    <name type="scientific">Hyalangium minutum</name>
    <dbReference type="NCBI Taxonomy" id="394096"/>
    <lineage>
        <taxon>Bacteria</taxon>
        <taxon>Pseudomonadati</taxon>
        <taxon>Myxococcota</taxon>
        <taxon>Myxococcia</taxon>
        <taxon>Myxococcales</taxon>
        <taxon>Cystobacterineae</taxon>
        <taxon>Archangiaceae</taxon>
        <taxon>Hyalangium</taxon>
    </lineage>
</organism>
<keyword evidence="7" id="KW-0406">Ion transport</keyword>
<feature type="transmembrane region" description="Helical" evidence="10">
    <location>
        <begin position="90"/>
        <end position="113"/>
    </location>
</feature>
<dbReference type="Pfam" id="PF01554">
    <property type="entry name" value="MatE"/>
    <property type="match status" value="2"/>
</dbReference>
<dbReference type="GO" id="GO:0005886">
    <property type="term" value="C:plasma membrane"/>
    <property type="evidence" value="ECO:0007669"/>
    <property type="project" value="UniProtKB-SubCell"/>
</dbReference>
<dbReference type="RefSeq" id="WP_044197583.1">
    <property type="nucleotide sequence ID" value="NZ_JMCB01000022.1"/>
</dbReference>
<dbReference type="GO" id="GO:0015297">
    <property type="term" value="F:antiporter activity"/>
    <property type="evidence" value="ECO:0007669"/>
    <property type="project" value="UniProtKB-KW"/>
</dbReference>
<dbReference type="PIRSF" id="PIRSF006603">
    <property type="entry name" value="DinF"/>
    <property type="match status" value="1"/>
</dbReference>
<dbReference type="STRING" id="394096.DB31_4126"/>
<keyword evidence="2" id="KW-0813">Transport</keyword>
<evidence type="ECO:0000256" key="5">
    <source>
        <dbReference type="ARBA" id="ARBA00022692"/>
    </source>
</evidence>
<dbReference type="Proteomes" id="UP000028725">
    <property type="component" value="Unassembled WGS sequence"/>
</dbReference>
<dbReference type="InterPro" id="IPR050222">
    <property type="entry name" value="MATE_MdtK"/>
</dbReference>
<dbReference type="OrthoDB" id="9780160at2"/>
<dbReference type="PANTHER" id="PTHR43298:SF2">
    <property type="entry name" value="FMN_FAD EXPORTER YEEO-RELATED"/>
    <property type="match status" value="1"/>
</dbReference>
<dbReference type="PATRIC" id="fig|394096.3.peg.7860"/>
<feature type="transmembrane region" description="Helical" evidence="10">
    <location>
        <begin position="200"/>
        <end position="225"/>
    </location>
</feature>
<keyword evidence="3" id="KW-0050">Antiport</keyword>
<protein>
    <recommendedName>
        <fullName evidence="9">Multidrug-efflux transporter</fullName>
    </recommendedName>
</protein>
<dbReference type="PANTHER" id="PTHR43298">
    <property type="entry name" value="MULTIDRUG RESISTANCE PROTEIN NORM-RELATED"/>
    <property type="match status" value="1"/>
</dbReference>
<feature type="transmembrane region" description="Helical" evidence="10">
    <location>
        <begin position="397"/>
        <end position="419"/>
    </location>
</feature>
<feature type="transmembrane region" description="Helical" evidence="10">
    <location>
        <begin position="285"/>
        <end position="310"/>
    </location>
</feature>
<feature type="transmembrane region" description="Helical" evidence="10">
    <location>
        <begin position="47"/>
        <end position="69"/>
    </location>
</feature>
<evidence type="ECO:0000256" key="7">
    <source>
        <dbReference type="ARBA" id="ARBA00023065"/>
    </source>
</evidence>
<dbReference type="InterPro" id="IPR002528">
    <property type="entry name" value="MATE_fam"/>
</dbReference>
<feature type="transmembrane region" description="Helical" evidence="10">
    <location>
        <begin position="322"/>
        <end position="347"/>
    </location>
</feature>
<keyword evidence="8 10" id="KW-0472">Membrane</keyword>
<feature type="transmembrane region" description="Helical" evidence="10">
    <location>
        <begin position="359"/>
        <end position="376"/>
    </location>
</feature>
<sequence>MSAPVKSRREEFRELMKLAIPIAIAQGGQSLMGLVDTLVVGRAGTSALAAVGLANSLFFAVSGLGMGLMMGFDPLSSQAFGAKNASRARALLWQGGWMALFAGLVLATLVVVVPEVLPFFGYNREELSETRAYLYWRAPSMVPMLAFLTVRGYLQSAGHTRPLVVATVAANIFNLGADILLVFGGGVLPEGFGPLRNIPAMGAAGAALATLLGMFLQLGIILYALRSLGEAGVKPVRRPVWADLRQALGVGLPIGLHLAAEIGVFALAGTLAFKLGQASMGAHQIALSFGSLSFTIAVGIGNAGSVRVGWAVGARNTPQARLSGFVAFAGGAGFMTLSALVFALFPGPLSQLAGASEEVVPLLVPLLMVCAVFQVFDGVQGVGAGVLRGAGDTRFTFVANMVGHYAIGLPLSLVLGFGLNQGIIGIWWGLCAGLIAVAIALLWRFHRLSSETLRPLEA</sequence>
<comment type="subcellular location">
    <subcellularLocation>
        <location evidence="1">Cell membrane</location>
        <topology evidence="1">Multi-pass membrane protein</topology>
    </subcellularLocation>
</comment>
<name>A0A085W403_9BACT</name>
<keyword evidence="4" id="KW-1003">Cell membrane</keyword>
<evidence type="ECO:0000256" key="10">
    <source>
        <dbReference type="SAM" id="Phobius"/>
    </source>
</evidence>
<dbReference type="AlphaFoldDB" id="A0A085W403"/>
<keyword evidence="6 10" id="KW-1133">Transmembrane helix</keyword>
<dbReference type="NCBIfam" id="TIGR00797">
    <property type="entry name" value="matE"/>
    <property type="match status" value="1"/>
</dbReference>
<comment type="caution">
    <text evidence="11">The sequence shown here is derived from an EMBL/GenBank/DDBJ whole genome shotgun (WGS) entry which is preliminary data.</text>
</comment>
<feature type="transmembrane region" description="Helical" evidence="10">
    <location>
        <begin position="246"/>
        <end position="273"/>
    </location>
</feature>
<dbReference type="GO" id="GO:0042910">
    <property type="term" value="F:xenobiotic transmembrane transporter activity"/>
    <property type="evidence" value="ECO:0007669"/>
    <property type="project" value="InterPro"/>
</dbReference>
<evidence type="ECO:0000256" key="4">
    <source>
        <dbReference type="ARBA" id="ARBA00022475"/>
    </source>
</evidence>
<keyword evidence="5 10" id="KW-0812">Transmembrane</keyword>
<reference evidence="11 12" key="1">
    <citation type="submission" date="2014-04" db="EMBL/GenBank/DDBJ databases">
        <title>Genome assembly of Hyalangium minutum DSM 14724.</title>
        <authorList>
            <person name="Sharma G."/>
            <person name="Subramanian S."/>
        </authorList>
    </citation>
    <scope>NUCLEOTIDE SEQUENCE [LARGE SCALE GENOMIC DNA]</scope>
    <source>
        <strain evidence="11 12">DSM 14724</strain>
    </source>
</reference>
<dbReference type="EMBL" id="JMCB01000022">
    <property type="protein sequence ID" value="KFE62416.1"/>
    <property type="molecule type" value="Genomic_DNA"/>
</dbReference>
<evidence type="ECO:0000256" key="3">
    <source>
        <dbReference type="ARBA" id="ARBA00022449"/>
    </source>
</evidence>
<dbReference type="CDD" id="cd13131">
    <property type="entry name" value="MATE_NorM_like"/>
    <property type="match status" value="1"/>
</dbReference>
<accession>A0A085W403</accession>